<dbReference type="OrthoDB" id="5873491at2759"/>
<keyword evidence="1" id="KW-0812">Transmembrane</keyword>
<keyword evidence="1" id="KW-0472">Membrane</keyword>
<dbReference type="PANTHER" id="PTHR10664:SF20">
    <property type="entry name" value="SERPENTINE RECEPTOR, CLASS BC (CLASS B-LIKE)"/>
    <property type="match status" value="1"/>
</dbReference>
<feature type="transmembrane region" description="Helical" evidence="1">
    <location>
        <begin position="6"/>
        <end position="28"/>
    </location>
</feature>
<evidence type="ECO:0000313" key="2">
    <source>
        <dbReference type="EMBL" id="EGT58877.1"/>
    </source>
</evidence>
<sequence>MLLAAFSVTVISIICAFITGLINAWLLHSLFISKKLKKSQSLTFFYVRFGVDGLLAVINIIILFFISLKLLQFDYLLNPYPNLIFFTVWSAVNTTSIRTLLAIITALDRTFAVFLPLTYHISRTKLNNSLLICLVLGYPLVENIILWVICNCAVTVAAGCVNFTCLANKCFHGYSLNFEMANFLALIDAIIMMIFDVIPAGIQSKFGFKVEDVGSLMTFSKMSGLALEGYLVYRAMKRRNGTVTTNSNGKNSVLKVKASGDK</sequence>
<dbReference type="eggNOG" id="ENOG502TH7S">
    <property type="taxonomic scope" value="Eukaryota"/>
</dbReference>
<feature type="transmembrane region" description="Helical" evidence="1">
    <location>
        <begin position="214"/>
        <end position="233"/>
    </location>
</feature>
<reference evidence="3" key="1">
    <citation type="submission" date="2011-07" db="EMBL/GenBank/DDBJ databases">
        <authorList>
            <consortium name="Caenorhabditis brenneri Sequencing and Analysis Consortium"/>
            <person name="Wilson R.K."/>
        </authorList>
    </citation>
    <scope>NUCLEOTIDE SEQUENCE [LARGE SCALE GENOMIC DNA]</scope>
    <source>
        <strain evidence="3">PB2801</strain>
    </source>
</reference>
<dbReference type="Gene3D" id="1.20.1070.10">
    <property type="entry name" value="Rhodopsin 7-helix transmembrane proteins"/>
    <property type="match status" value="1"/>
</dbReference>
<gene>
    <name evidence="2" type="ORF">CAEBREN_07148</name>
</gene>
<organism evidence="3">
    <name type="scientific">Caenorhabditis brenneri</name>
    <name type="common">Nematode worm</name>
    <dbReference type="NCBI Taxonomy" id="135651"/>
    <lineage>
        <taxon>Eukaryota</taxon>
        <taxon>Metazoa</taxon>
        <taxon>Ecdysozoa</taxon>
        <taxon>Nematoda</taxon>
        <taxon>Chromadorea</taxon>
        <taxon>Rhabditida</taxon>
        <taxon>Rhabditina</taxon>
        <taxon>Rhabditomorpha</taxon>
        <taxon>Rhabditoidea</taxon>
        <taxon>Rhabditidae</taxon>
        <taxon>Peloderinae</taxon>
        <taxon>Caenorhabditis</taxon>
    </lineage>
</organism>
<dbReference type="InParanoid" id="G0NEG8"/>
<accession>G0NEG8</accession>
<dbReference type="AlphaFoldDB" id="G0NEG8"/>
<evidence type="ECO:0000313" key="3">
    <source>
        <dbReference type="Proteomes" id="UP000008068"/>
    </source>
</evidence>
<protein>
    <recommendedName>
        <fullName evidence="4">G-protein coupled receptors family 1 profile domain-containing protein</fullName>
    </recommendedName>
</protein>
<dbReference type="OMA" id="ICNCAVT"/>
<dbReference type="HOGENOM" id="CLU_059075_0_0_1"/>
<feature type="transmembrane region" description="Helical" evidence="1">
    <location>
        <begin position="49"/>
        <end position="71"/>
    </location>
</feature>
<proteinExistence type="predicted"/>
<dbReference type="PANTHER" id="PTHR10664">
    <property type="entry name" value="SERPENTINE RECEPTOR-C.ELEGANS"/>
    <property type="match status" value="1"/>
</dbReference>
<name>G0NEG8_CAEBE</name>
<keyword evidence="3" id="KW-1185">Reference proteome</keyword>
<dbReference type="Proteomes" id="UP000008068">
    <property type="component" value="Unassembled WGS sequence"/>
</dbReference>
<feature type="transmembrane region" description="Helical" evidence="1">
    <location>
        <begin position="144"/>
        <end position="168"/>
    </location>
</feature>
<dbReference type="Pfam" id="PF10316">
    <property type="entry name" value="7TM_GPCR_Srbc"/>
    <property type="match status" value="2"/>
</dbReference>
<keyword evidence="1" id="KW-1133">Transmembrane helix</keyword>
<dbReference type="EMBL" id="GL379873">
    <property type="protein sequence ID" value="EGT58877.1"/>
    <property type="molecule type" value="Genomic_DNA"/>
</dbReference>
<evidence type="ECO:0000256" key="1">
    <source>
        <dbReference type="SAM" id="Phobius"/>
    </source>
</evidence>
<evidence type="ECO:0008006" key="4">
    <source>
        <dbReference type="Google" id="ProtNLM"/>
    </source>
</evidence>
<feature type="transmembrane region" description="Helical" evidence="1">
    <location>
        <begin position="180"/>
        <end position="202"/>
    </location>
</feature>
<dbReference type="InterPro" id="IPR019420">
    <property type="entry name" value="7TM_GPCR_serpentine_rcpt_Srbc"/>
</dbReference>